<evidence type="ECO:0000256" key="1">
    <source>
        <dbReference type="ARBA" id="ARBA00023015"/>
    </source>
</evidence>
<dbReference type="Pfam" id="PF01638">
    <property type="entry name" value="HxlR"/>
    <property type="match status" value="1"/>
</dbReference>
<dbReference type="SUPFAM" id="SSF46785">
    <property type="entry name" value="Winged helix' DNA-binding domain"/>
    <property type="match status" value="1"/>
</dbReference>
<evidence type="ECO:0000313" key="5">
    <source>
        <dbReference type="EMBL" id="AWD61519.1"/>
    </source>
</evidence>
<evidence type="ECO:0000259" key="4">
    <source>
        <dbReference type="PROSITE" id="PS51118"/>
    </source>
</evidence>
<dbReference type="InterPro" id="IPR011991">
    <property type="entry name" value="ArsR-like_HTH"/>
</dbReference>
<dbReference type="AlphaFoldDB" id="A0A2S1ENY0"/>
<dbReference type="PANTHER" id="PTHR33204:SF29">
    <property type="entry name" value="TRANSCRIPTIONAL REGULATOR"/>
    <property type="match status" value="1"/>
</dbReference>
<keyword evidence="3" id="KW-0804">Transcription</keyword>
<dbReference type="InterPro" id="IPR036388">
    <property type="entry name" value="WH-like_DNA-bd_sf"/>
</dbReference>
<evidence type="ECO:0000313" key="6">
    <source>
        <dbReference type="Proteomes" id="UP000244369"/>
    </source>
</evidence>
<evidence type="ECO:0000256" key="2">
    <source>
        <dbReference type="ARBA" id="ARBA00023125"/>
    </source>
</evidence>
<dbReference type="CDD" id="cd00090">
    <property type="entry name" value="HTH_ARSR"/>
    <property type="match status" value="1"/>
</dbReference>
<dbReference type="PANTHER" id="PTHR33204">
    <property type="entry name" value="TRANSCRIPTIONAL REGULATOR, MARR FAMILY"/>
    <property type="match status" value="1"/>
</dbReference>
<feature type="domain" description="HTH hxlR-type" evidence="4">
    <location>
        <begin position="1"/>
        <end position="86"/>
    </location>
</feature>
<organism evidence="5 6">
    <name type="scientific">Limosilactobacillus reuteri</name>
    <name type="common">Lactobacillus reuteri</name>
    <dbReference type="NCBI Taxonomy" id="1598"/>
    <lineage>
        <taxon>Bacteria</taxon>
        <taxon>Bacillati</taxon>
        <taxon>Bacillota</taxon>
        <taxon>Bacilli</taxon>
        <taxon>Lactobacillales</taxon>
        <taxon>Lactobacillaceae</taxon>
        <taxon>Limosilactobacillus</taxon>
    </lineage>
</organism>
<name>A0A2S1ENY0_LIMRT</name>
<sequence length="108" mass="12276">MEASIICYLGAHKRRNGELRRHLSGISQKVLTQQLRELEEDGIVKRTNYGTVPPKVVYSLTESGYSLRHILVDLSVWGEEKAKEFNAMGSNIVIKNTSDLIMKENENE</sequence>
<protein>
    <submittedName>
        <fullName evidence="5">MarR family transcriptional regulator</fullName>
    </submittedName>
</protein>
<dbReference type="PROSITE" id="PS51118">
    <property type="entry name" value="HTH_HXLR"/>
    <property type="match status" value="1"/>
</dbReference>
<gene>
    <name evidence="5" type="ORF">LWHH1689_0153</name>
</gene>
<reference evidence="5 6" key="1">
    <citation type="submission" date="2018-03" db="EMBL/GenBank/DDBJ databases">
        <title>Complete Genome Sequence of the Chinese traditional Highland Barley wine Isolate Lactobacillus reuteri WHH1689.</title>
        <authorList>
            <person name="Chen S."/>
            <person name="Chen L."/>
            <person name="Chen L."/>
            <person name="Li Y."/>
        </authorList>
    </citation>
    <scope>NUCLEOTIDE SEQUENCE [LARGE SCALE GENOMIC DNA]</scope>
    <source>
        <strain evidence="5 6">WHH1689</strain>
    </source>
</reference>
<accession>A0A2S1ENY0</accession>
<dbReference type="InterPro" id="IPR036390">
    <property type="entry name" value="WH_DNA-bd_sf"/>
</dbReference>
<dbReference type="Gene3D" id="1.10.10.10">
    <property type="entry name" value="Winged helix-like DNA-binding domain superfamily/Winged helix DNA-binding domain"/>
    <property type="match status" value="1"/>
</dbReference>
<dbReference type="InterPro" id="IPR002577">
    <property type="entry name" value="HTH_HxlR"/>
</dbReference>
<dbReference type="EMBL" id="CP027805">
    <property type="protein sequence ID" value="AWD61519.1"/>
    <property type="molecule type" value="Genomic_DNA"/>
</dbReference>
<evidence type="ECO:0000256" key="3">
    <source>
        <dbReference type="ARBA" id="ARBA00023163"/>
    </source>
</evidence>
<keyword evidence="2" id="KW-0238">DNA-binding</keyword>
<dbReference type="Proteomes" id="UP000244369">
    <property type="component" value="Chromosome"/>
</dbReference>
<proteinExistence type="predicted"/>
<keyword evidence="1" id="KW-0805">Transcription regulation</keyword>
<dbReference type="GO" id="GO:0003677">
    <property type="term" value="F:DNA binding"/>
    <property type="evidence" value="ECO:0007669"/>
    <property type="project" value="UniProtKB-KW"/>
</dbReference>